<dbReference type="InterPro" id="IPR051447">
    <property type="entry name" value="Lipoprotein-release_system"/>
</dbReference>
<protein>
    <submittedName>
        <fullName evidence="10">Lipoprotein-releasing system transmembrane protein LolC</fullName>
    </submittedName>
</protein>
<evidence type="ECO:0000259" key="9">
    <source>
        <dbReference type="Pfam" id="PF12704"/>
    </source>
</evidence>
<feature type="transmembrane region" description="Helical" evidence="7">
    <location>
        <begin position="269"/>
        <end position="294"/>
    </location>
</feature>
<dbReference type="InterPro" id="IPR003838">
    <property type="entry name" value="ABC3_permease_C"/>
</dbReference>
<evidence type="ECO:0000256" key="7">
    <source>
        <dbReference type="SAM" id="Phobius"/>
    </source>
</evidence>
<dbReference type="KEGG" id="psez:HME7025_01111"/>
<dbReference type="GO" id="GO:0098797">
    <property type="term" value="C:plasma membrane protein complex"/>
    <property type="evidence" value="ECO:0007669"/>
    <property type="project" value="TreeGrafter"/>
</dbReference>
<dbReference type="PANTHER" id="PTHR30489">
    <property type="entry name" value="LIPOPROTEIN-RELEASING SYSTEM TRANSMEMBRANE PROTEIN LOLE"/>
    <property type="match status" value="1"/>
</dbReference>
<evidence type="ECO:0000256" key="5">
    <source>
        <dbReference type="ARBA" id="ARBA00022989"/>
    </source>
</evidence>
<dbReference type="EMBL" id="CP029346">
    <property type="protein sequence ID" value="AWL08974.1"/>
    <property type="molecule type" value="Genomic_DNA"/>
</dbReference>
<dbReference type="RefSeq" id="WP_109322684.1">
    <property type="nucleotide sequence ID" value="NZ_CP029346.1"/>
</dbReference>
<dbReference type="Pfam" id="PF02687">
    <property type="entry name" value="FtsX"/>
    <property type="match status" value="1"/>
</dbReference>
<evidence type="ECO:0000313" key="11">
    <source>
        <dbReference type="Proteomes" id="UP000245468"/>
    </source>
</evidence>
<keyword evidence="11" id="KW-1185">Reference proteome</keyword>
<dbReference type="Proteomes" id="UP000245468">
    <property type="component" value="Chromosome"/>
</dbReference>
<keyword evidence="6 7" id="KW-0472">Membrane</keyword>
<keyword evidence="3" id="KW-1003">Cell membrane</keyword>
<feature type="domain" description="ABC3 transporter permease C-terminal" evidence="8">
    <location>
        <begin position="271"/>
        <end position="394"/>
    </location>
</feature>
<dbReference type="InterPro" id="IPR025857">
    <property type="entry name" value="MacB_PCD"/>
</dbReference>
<accession>A0A2S2DU87</accession>
<dbReference type="GO" id="GO:0044874">
    <property type="term" value="P:lipoprotein localization to outer membrane"/>
    <property type="evidence" value="ECO:0007669"/>
    <property type="project" value="TreeGrafter"/>
</dbReference>
<keyword evidence="10" id="KW-0449">Lipoprotein</keyword>
<dbReference type="Pfam" id="PF12704">
    <property type="entry name" value="MacB_PCD"/>
    <property type="match status" value="1"/>
</dbReference>
<evidence type="ECO:0000256" key="6">
    <source>
        <dbReference type="ARBA" id="ARBA00023136"/>
    </source>
</evidence>
<evidence type="ECO:0000256" key="4">
    <source>
        <dbReference type="ARBA" id="ARBA00022692"/>
    </source>
</evidence>
<reference evidence="11" key="1">
    <citation type="submission" date="2018-05" db="EMBL/GenBank/DDBJ databases">
        <title>Pseudarcicella sp. HME7025 Genome sequencing and assembly.</title>
        <authorList>
            <person name="Kim H."/>
            <person name="Kang H."/>
            <person name="Joh K."/>
        </authorList>
    </citation>
    <scope>NUCLEOTIDE SEQUENCE [LARGE SCALE GENOMIC DNA]</scope>
    <source>
        <strain evidence="11">HME7025</strain>
    </source>
</reference>
<evidence type="ECO:0000256" key="1">
    <source>
        <dbReference type="ARBA" id="ARBA00004651"/>
    </source>
</evidence>
<keyword evidence="5 7" id="KW-1133">Transmembrane helix</keyword>
<dbReference type="PANTHER" id="PTHR30489:SF0">
    <property type="entry name" value="LIPOPROTEIN-RELEASING SYSTEM TRANSMEMBRANE PROTEIN LOLE"/>
    <property type="match status" value="1"/>
</dbReference>
<feature type="transmembrane region" description="Helical" evidence="7">
    <location>
        <begin position="22"/>
        <end position="48"/>
    </location>
</feature>
<sequence>MNFPLFVARRIRNTHETSFSKTVTYVGIGTVAMGVSIILIAFAILFGFKSAIQDKLTSFAGDIRINQISGNHSLSDSPMLRNFAWEKSILKNSAVDHIQAHLQKPGILVGDAGLAGVVIKGIGHDVPKNQLSKNMLQGQGQAQIQHPQDIVLSNTLAKQLKVKLNSSLILYFLSNPERPRKVKITGIYETGLEELDKMFILADLGWVQKMNGWGADSIGTYEVFLKNTSDLYQSADVIEASMPPEWRLETITELYPALFDWMMMLDRNIVIFISLLLVVACFNLIATLWVLIMERIPMVGLLKAMGANHRQIRTIFWWNGFFILLRGLAIGNILAMVFCYVQSTYHLIPLDPESYYMNSVPIVWSMSTWIWVNIGTSLLVAIIITLPTIFIKKIQAQEALQYKH</sequence>
<comment type="similarity">
    <text evidence="2">Belongs to the ABC-4 integral membrane protein family. LolC/E subfamily.</text>
</comment>
<evidence type="ECO:0000313" key="10">
    <source>
        <dbReference type="EMBL" id="AWL08974.1"/>
    </source>
</evidence>
<dbReference type="OrthoDB" id="1522670at2"/>
<evidence type="ECO:0000256" key="3">
    <source>
        <dbReference type="ARBA" id="ARBA00022475"/>
    </source>
</evidence>
<evidence type="ECO:0000256" key="2">
    <source>
        <dbReference type="ARBA" id="ARBA00005236"/>
    </source>
</evidence>
<feature type="transmembrane region" description="Helical" evidence="7">
    <location>
        <begin position="368"/>
        <end position="391"/>
    </location>
</feature>
<comment type="subcellular location">
    <subcellularLocation>
        <location evidence="1">Cell membrane</location>
        <topology evidence="1">Multi-pass membrane protein</topology>
    </subcellularLocation>
</comment>
<keyword evidence="4 7" id="KW-0812">Transmembrane</keyword>
<evidence type="ECO:0000259" key="8">
    <source>
        <dbReference type="Pfam" id="PF02687"/>
    </source>
</evidence>
<feature type="domain" description="MacB-like periplasmic core" evidence="9">
    <location>
        <begin position="30"/>
        <end position="191"/>
    </location>
</feature>
<gene>
    <name evidence="10" type="ORF">HME7025_01111</name>
</gene>
<dbReference type="AlphaFoldDB" id="A0A2S2DU87"/>
<organism evidence="10 11">
    <name type="scientific">Aquirufa nivalisilvae</name>
    <dbReference type="NCBI Taxonomy" id="2516557"/>
    <lineage>
        <taxon>Bacteria</taxon>
        <taxon>Pseudomonadati</taxon>
        <taxon>Bacteroidota</taxon>
        <taxon>Cytophagia</taxon>
        <taxon>Cytophagales</taxon>
        <taxon>Flectobacillaceae</taxon>
        <taxon>Aquirufa</taxon>
    </lineage>
</organism>
<name>A0A2S2DU87_9BACT</name>
<proteinExistence type="inferred from homology"/>
<feature type="transmembrane region" description="Helical" evidence="7">
    <location>
        <begin position="315"/>
        <end position="348"/>
    </location>
</feature>